<evidence type="ECO:0000313" key="14">
    <source>
        <dbReference type="EMBL" id="KFN47586.1"/>
    </source>
</evidence>
<dbReference type="UniPathway" id="UPA00077">
    <property type="reaction ID" value="UER00155"/>
</dbReference>
<evidence type="ECO:0000256" key="2">
    <source>
        <dbReference type="ARBA" id="ARBA00005810"/>
    </source>
</evidence>
<dbReference type="Gene3D" id="3.30.70.560">
    <property type="entry name" value="7,8-Dihydro-6-hydroxymethylpterin-pyrophosphokinase HPPK"/>
    <property type="match status" value="1"/>
</dbReference>
<dbReference type="Pfam" id="PF01288">
    <property type="entry name" value="HPPK"/>
    <property type="match status" value="1"/>
</dbReference>
<name>A0A091B774_9GAMM</name>
<evidence type="ECO:0000313" key="15">
    <source>
        <dbReference type="Proteomes" id="UP000029393"/>
    </source>
</evidence>
<keyword evidence="5" id="KW-0808">Transferase</keyword>
<evidence type="ECO:0000256" key="10">
    <source>
        <dbReference type="ARBA" id="ARBA00029409"/>
    </source>
</evidence>
<evidence type="ECO:0000256" key="7">
    <source>
        <dbReference type="ARBA" id="ARBA00022777"/>
    </source>
</evidence>
<dbReference type="AlphaFoldDB" id="A0A091B774"/>
<dbReference type="GO" id="GO:0046654">
    <property type="term" value="P:tetrahydrofolate biosynthetic process"/>
    <property type="evidence" value="ECO:0007669"/>
    <property type="project" value="UniProtKB-UniPathway"/>
</dbReference>
<keyword evidence="15" id="KW-1185">Reference proteome</keyword>
<dbReference type="Proteomes" id="UP000029393">
    <property type="component" value="Unassembled WGS sequence"/>
</dbReference>
<reference evidence="14 15" key="1">
    <citation type="submission" date="2013-09" db="EMBL/GenBank/DDBJ databases">
        <title>Genome sequencing of Arenimonas metalli.</title>
        <authorList>
            <person name="Chen F."/>
            <person name="Wang G."/>
        </authorList>
    </citation>
    <scope>NUCLEOTIDE SEQUENCE [LARGE SCALE GENOMIC DNA]</scope>
    <source>
        <strain evidence="14 15">CF5-1</strain>
    </source>
</reference>
<evidence type="ECO:0000256" key="4">
    <source>
        <dbReference type="ARBA" id="ARBA00016218"/>
    </source>
</evidence>
<evidence type="ECO:0000256" key="3">
    <source>
        <dbReference type="ARBA" id="ARBA00013253"/>
    </source>
</evidence>
<keyword evidence="7" id="KW-0418">Kinase</keyword>
<evidence type="ECO:0000256" key="8">
    <source>
        <dbReference type="ARBA" id="ARBA00022840"/>
    </source>
</evidence>
<organism evidence="14 15">
    <name type="scientific">Arenimonas metalli CF5-1</name>
    <dbReference type="NCBI Taxonomy" id="1384056"/>
    <lineage>
        <taxon>Bacteria</taxon>
        <taxon>Pseudomonadati</taxon>
        <taxon>Pseudomonadota</taxon>
        <taxon>Gammaproteobacteria</taxon>
        <taxon>Lysobacterales</taxon>
        <taxon>Lysobacteraceae</taxon>
        <taxon>Arenimonas</taxon>
    </lineage>
</organism>
<dbReference type="GO" id="GO:0016301">
    <property type="term" value="F:kinase activity"/>
    <property type="evidence" value="ECO:0007669"/>
    <property type="project" value="UniProtKB-KW"/>
</dbReference>
<evidence type="ECO:0000256" key="12">
    <source>
        <dbReference type="ARBA" id="ARBA00033413"/>
    </source>
</evidence>
<proteinExistence type="inferred from homology"/>
<dbReference type="EC" id="2.7.6.3" evidence="3"/>
<evidence type="ECO:0000256" key="6">
    <source>
        <dbReference type="ARBA" id="ARBA00022741"/>
    </source>
</evidence>
<evidence type="ECO:0000259" key="13">
    <source>
        <dbReference type="PROSITE" id="PS00794"/>
    </source>
</evidence>
<gene>
    <name evidence="14" type="ORF">N787_08485</name>
</gene>
<dbReference type="PANTHER" id="PTHR43071">
    <property type="entry name" value="2-AMINO-4-HYDROXY-6-HYDROXYMETHYLDIHYDROPTERIDINE PYROPHOSPHOKINASE"/>
    <property type="match status" value="1"/>
</dbReference>
<evidence type="ECO:0000256" key="5">
    <source>
        <dbReference type="ARBA" id="ARBA00022679"/>
    </source>
</evidence>
<keyword evidence="6" id="KW-0547">Nucleotide-binding</keyword>
<dbReference type="OrthoDB" id="9808041at2"/>
<comment type="caution">
    <text evidence="14">The sequence shown here is derived from an EMBL/GenBank/DDBJ whole genome shotgun (WGS) entry which is preliminary data.</text>
</comment>
<dbReference type="EMBL" id="AVCK01000009">
    <property type="protein sequence ID" value="KFN47586.1"/>
    <property type="molecule type" value="Genomic_DNA"/>
</dbReference>
<dbReference type="eggNOG" id="COG0801">
    <property type="taxonomic scope" value="Bacteria"/>
</dbReference>
<dbReference type="GO" id="GO:0046656">
    <property type="term" value="P:folic acid biosynthetic process"/>
    <property type="evidence" value="ECO:0007669"/>
    <property type="project" value="UniProtKB-KW"/>
</dbReference>
<keyword evidence="9" id="KW-0289">Folate biosynthesis</keyword>
<evidence type="ECO:0000256" key="1">
    <source>
        <dbReference type="ARBA" id="ARBA00005051"/>
    </source>
</evidence>
<dbReference type="SUPFAM" id="SSF55083">
    <property type="entry name" value="6-hydroxymethyl-7,8-dihydropterin pyrophosphokinase, HPPK"/>
    <property type="match status" value="1"/>
</dbReference>
<dbReference type="PANTHER" id="PTHR43071:SF1">
    <property type="entry name" value="2-AMINO-4-HYDROXY-6-HYDROXYMETHYLDIHYDROPTERIDINE PYROPHOSPHOKINASE"/>
    <property type="match status" value="1"/>
</dbReference>
<dbReference type="PATRIC" id="fig|1384056.3.peg.556"/>
<dbReference type="PROSITE" id="PS00794">
    <property type="entry name" value="HPPK"/>
    <property type="match status" value="1"/>
</dbReference>
<protein>
    <recommendedName>
        <fullName evidence="4">2-amino-4-hydroxy-6-hydroxymethyldihydropteridine pyrophosphokinase</fullName>
        <ecNumber evidence="3">2.7.6.3</ecNumber>
    </recommendedName>
    <alternativeName>
        <fullName evidence="11">6-hydroxymethyl-7,8-dihydropterin pyrophosphokinase</fullName>
    </alternativeName>
    <alternativeName>
        <fullName evidence="12">7,8-dihydro-6-hydroxymethylpterin-pyrophosphokinase</fullName>
    </alternativeName>
</protein>
<dbReference type="CDD" id="cd00483">
    <property type="entry name" value="HPPK"/>
    <property type="match status" value="1"/>
</dbReference>
<feature type="domain" description="7,8-dihydro-6-hydroxymethylpterin-pyrophosphokinase" evidence="13">
    <location>
        <begin position="95"/>
        <end position="106"/>
    </location>
</feature>
<comment type="function">
    <text evidence="10">Catalyzes the transfer of pyrophosphate from adenosine triphosphate (ATP) to 6-hydroxymethyl-7,8-dihydropterin, an enzymatic step in folate biosynthesis pathway.</text>
</comment>
<dbReference type="GO" id="GO:0003848">
    <property type="term" value="F:2-amino-4-hydroxy-6-hydroxymethyldihydropteridine diphosphokinase activity"/>
    <property type="evidence" value="ECO:0007669"/>
    <property type="project" value="UniProtKB-EC"/>
</dbReference>
<dbReference type="InterPro" id="IPR035907">
    <property type="entry name" value="Hppk_sf"/>
</dbReference>
<dbReference type="RefSeq" id="WP_034210636.1">
    <property type="nucleotide sequence ID" value="NZ_AVCK01000009.1"/>
</dbReference>
<keyword evidence="8" id="KW-0067">ATP-binding</keyword>
<comment type="pathway">
    <text evidence="1">Cofactor biosynthesis; tetrahydrofolate biosynthesis; 2-amino-4-hydroxy-6-hydroxymethyl-7,8-dihydropteridine diphosphate from 7,8-dihydroneopterin triphosphate: step 4/4.</text>
</comment>
<accession>A0A091B774</accession>
<dbReference type="GO" id="GO:0005524">
    <property type="term" value="F:ATP binding"/>
    <property type="evidence" value="ECO:0007669"/>
    <property type="project" value="UniProtKB-KW"/>
</dbReference>
<dbReference type="NCBIfam" id="TIGR01498">
    <property type="entry name" value="folK"/>
    <property type="match status" value="1"/>
</dbReference>
<evidence type="ECO:0000256" key="9">
    <source>
        <dbReference type="ARBA" id="ARBA00022909"/>
    </source>
</evidence>
<comment type="similarity">
    <text evidence="2">Belongs to the HPPK family.</text>
</comment>
<evidence type="ECO:0000256" key="11">
    <source>
        <dbReference type="ARBA" id="ARBA00029766"/>
    </source>
</evidence>
<dbReference type="STRING" id="1384056.N787_08485"/>
<dbReference type="InterPro" id="IPR000550">
    <property type="entry name" value="Hppk"/>
</dbReference>
<sequence length="166" mass="18048">MRPDDPVRAFVGLGGNQGDVETTLVEALWAVDALPQTTIQRQSAFYRTPAWGKTDQPAFLNAVVELRTRMPAKVLLESLLAIEERFGRVRSEADRWGPRAIDLDLLAYGDEVIDEPGLTLPHPHLHERAFVLVPLAEIAPALVIPGRGDVASLLAAVDVSGIEAIP</sequence>